<evidence type="ECO:0000259" key="1">
    <source>
        <dbReference type="Pfam" id="PF01261"/>
    </source>
</evidence>
<evidence type="ECO:0000313" key="2">
    <source>
        <dbReference type="EMBL" id="TFY62974.1"/>
    </source>
</evidence>
<name>A0A4Y9YKB5_9APHY</name>
<evidence type="ECO:0000313" key="3">
    <source>
        <dbReference type="Proteomes" id="UP000298390"/>
    </source>
</evidence>
<organism evidence="2 3">
    <name type="scientific">Rhodofomes roseus</name>
    <dbReference type="NCBI Taxonomy" id="34475"/>
    <lineage>
        <taxon>Eukaryota</taxon>
        <taxon>Fungi</taxon>
        <taxon>Dikarya</taxon>
        <taxon>Basidiomycota</taxon>
        <taxon>Agaricomycotina</taxon>
        <taxon>Agaricomycetes</taxon>
        <taxon>Polyporales</taxon>
        <taxon>Rhodofomes</taxon>
    </lineage>
</organism>
<dbReference type="InterPro" id="IPR050312">
    <property type="entry name" value="IolE/XylAMocC-like"/>
</dbReference>
<dbReference type="InterPro" id="IPR013022">
    <property type="entry name" value="Xyl_isomerase-like_TIM-brl"/>
</dbReference>
<accession>A0A4Y9YKB5</accession>
<protein>
    <recommendedName>
        <fullName evidence="1">Xylose isomerase-like TIM barrel domain-containing protein</fullName>
    </recommendedName>
</protein>
<dbReference type="PANTHER" id="PTHR12110:SF56">
    <property type="entry name" value="DEHYDRATASE, PUTATIVE (AFU_ORTHOLOGUE AFUA_6G08740)-RELATED"/>
    <property type="match status" value="1"/>
</dbReference>
<proteinExistence type="predicted"/>
<dbReference type="InterPro" id="IPR036237">
    <property type="entry name" value="Xyl_isomerase-like_sf"/>
</dbReference>
<dbReference type="Pfam" id="PF01261">
    <property type="entry name" value="AP_endonuc_2"/>
    <property type="match status" value="1"/>
</dbReference>
<feature type="domain" description="Xylose isomerase-like TIM barrel" evidence="1">
    <location>
        <begin position="27"/>
        <end position="350"/>
    </location>
</feature>
<dbReference type="Proteomes" id="UP000298390">
    <property type="component" value="Unassembled WGS sequence"/>
</dbReference>
<dbReference type="PANTHER" id="PTHR12110">
    <property type="entry name" value="HYDROXYPYRUVATE ISOMERASE"/>
    <property type="match status" value="1"/>
</dbReference>
<gene>
    <name evidence="2" type="ORF">EVJ58_g3526</name>
</gene>
<comment type="caution">
    <text evidence="2">The sequence shown here is derived from an EMBL/GenBank/DDBJ whole genome shotgun (WGS) entry which is preliminary data.</text>
</comment>
<dbReference type="EMBL" id="SEKV01000146">
    <property type="protein sequence ID" value="TFY62974.1"/>
    <property type="molecule type" value="Genomic_DNA"/>
</dbReference>
<dbReference type="SUPFAM" id="SSF51658">
    <property type="entry name" value="Xylose isomerase-like"/>
    <property type="match status" value="1"/>
</dbReference>
<reference evidence="2 3" key="1">
    <citation type="submission" date="2019-01" db="EMBL/GenBank/DDBJ databases">
        <title>Genome sequencing of the rare red list fungi Fomitopsis rosea.</title>
        <authorList>
            <person name="Buettner E."/>
            <person name="Kellner H."/>
        </authorList>
    </citation>
    <scope>NUCLEOTIDE SEQUENCE [LARGE SCALE GENOMIC DNA]</scope>
    <source>
        <strain evidence="2 3">DSM 105464</strain>
    </source>
</reference>
<sequence length="375" mass="42103">MSTFATALAYSTDSAGMNPAHTLPMKLRAIAEAGFPQVEIGFPDLEAYASQAFSGYKELDNSGKGDLYKLLKTAKEIRELCRELGLKVLVVHPFSEFEGYDDERKRKENMTRARAWFKVLAVLIPVLLSLENDSLFRQALDCQMLQVGSSDDPSSSSDLDVMARDLRVLADEAAAQEPPIKIAYEMWAWGAHVNTWEHTWEVCKRVDRPNFGLCLDTFQISARAYADPSSSDGRLLAAQDRLADSLSALSNTIPPEKIFYFQISDGSHKHGVDALKASAQKQGIDPLYAWSNAWRPLPFQDEIEGKKGDEGYGGYLPVVEICEAVVRTGWRGPWSFEVFYEKDMSRDDPEVPRRWARSAKASYEKIEGKLRERGL</sequence>
<dbReference type="AlphaFoldDB" id="A0A4Y9YKB5"/>
<dbReference type="Gene3D" id="3.20.20.150">
    <property type="entry name" value="Divalent-metal-dependent TIM barrel enzymes"/>
    <property type="match status" value="1"/>
</dbReference>